<protein>
    <submittedName>
        <fullName evidence="2">SMI1/KNR4 family protein</fullName>
    </submittedName>
</protein>
<keyword evidence="3" id="KW-1185">Reference proteome</keyword>
<evidence type="ECO:0000313" key="2">
    <source>
        <dbReference type="EMBL" id="MBT9292266.1"/>
    </source>
</evidence>
<accession>A0A947GF39</accession>
<proteinExistence type="predicted"/>
<organism evidence="2 3">
    <name type="scientific">Prosthecodimorpha staleyi</name>
    <dbReference type="NCBI Taxonomy" id="2840188"/>
    <lineage>
        <taxon>Bacteria</taxon>
        <taxon>Pseudomonadati</taxon>
        <taxon>Pseudomonadota</taxon>
        <taxon>Alphaproteobacteria</taxon>
        <taxon>Hyphomicrobiales</taxon>
        <taxon>Ancalomicrobiaceae</taxon>
        <taxon>Prosthecodimorpha</taxon>
    </lineage>
</organism>
<gene>
    <name evidence="2" type="ORF">KL771_22580</name>
</gene>
<dbReference type="AlphaFoldDB" id="A0A947GF39"/>
<dbReference type="Gene3D" id="3.40.1580.10">
    <property type="entry name" value="SMI1/KNR4-like"/>
    <property type="match status" value="1"/>
</dbReference>
<sequence>MDMVDLSQWFRNWHGNPGATSDVVEIEQSRLGIALPGEYLDFVRQSNGGMGFVGDAYVDFWRIDELRQFNSECESHIYAPGILLFGTNGGNDGYGFDFREPVVRFVRIPLIGMALDMIEHLGDTFGAFLSNISSDQ</sequence>
<dbReference type="SUPFAM" id="SSF160631">
    <property type="entry name" value="SMI1/KNR4-like"/>
    <property type="match status" value="1"/>
</dbReference>
<evidence type="ECO:0000259" key="1">
    <source>
        <dbReference type="SMART" id="SM00860"/>
    </source>
</evidence>
<name>A0A947GF39_9HYPH</name>
<dbReference type="EMBL" id="JAHHZF010000012">
    <property type="protein sequence ID" value="MBT9292266.1"/>
    <property type="molecule type" value="Genomic_DNA"/>
</dbReference>
<dbReference type="InterPro" id="IPR037883">
    <property type="entry name" value="Knr4/Smi1-like_sf"/>
</dbReference>
<dbReference type="Proteomes" id="UP000766595">
    <property type="component" value="Unassembled WGS sequence"/>
</dbReference>
<comment type="caution">
    <text evidence="2">The sequence shown here is derived from an EMBL/GenBank/DDBJ whole genome shotgun (WGS) entry which is preliminary data.</text>
</comment>
<dbReference type="Pfam" id="PF09346">
    <property type="entry name" value="SMI1_KNR4"/>
    <property type="match status" value="1"/>
</dbReference>
<feature type="domain" description="Knr4/Smi1-like" evidence="1">
    <location>
        <begin position="18"/>
        <end position="131"/>
    </location>
</feature>
<dbReference type="RefSeq" id="WP_261970781.1">
    <property type="nucleotide sequence ID" value="NZ_JAHHZF010000012.1"/>
</dbReference>
<reference evidence="2 3" key="1">
    <citation type="submission" date="2021-06" db="EMBL/GenBank/DDBJ databases">
        <authorList>
            <person name="Grouzdev D.S."/>
            <person name="Koziaeva V."/>
        </authorList>
    </citation>
    <scope>NUCLEOTIDE SEQUENCE [LARGE SCALE GENOMIC DNA]</scope>
    <source>
        <strain evidence="2 3">22</strain>
    </source>
</reference>
<dbReference type="SMART" id="SM00860">
    <property type="entry name" value="SMI1_KNR4"/>
    <property type="match status" value="1"/>
</dbReference>
<dbReference type="InterPro" id="IPR018958">
    <property type="entry name" value="Knr4/Smi1-like_dom"/>
</dbReference>
<evidence type="ECO:0000313" key="3">
    <source>
        <dbReference type="Proteomes" id="UP000766595"/>
    </source>
</evidence>